<gene>
    <name evidence="1" type="ORF">O6H91_12G096200</name>
</gene>
<dbReference type="Proteomes" id="UP001162992">
    <property type="component" value="Chromosome 12"/>
</dbReference>
<dbReference type="EMBL" id="CM055103">
    <property type="protein sequence ID" value="KAJ7537076.1"/>
    <property type="molecule type" value="Genomic_DNA"/>
</dbReference>
<protein>
    <submittedName>
        <fullName evidence="1">Uncharacterized protein</fullName>
    </submittedName>
</protein>
<organism evidence="1 2">
    <name type="scientific">Diphasiastrum complanatum</name>
    <name type="common">Issler's clubmoss</name>
    <name type="synonym">Lycopodium complanatum</name>
    <dbReference type="NCBI Taxonomy" id="34168"/>
    <lineage>
        <taxon>Eukaryota</taxon>
        <taxon>Viridiplantae</taxon>
        <taxon>Streptophyta</taxon>
        <taxon>Embryophyta</taxon>
        <taxon>Tracheophyta</taxon>
        <taxon>Lycopodiopsida</taxon>
        <taxon>Lycopodiales</taxon>
        <taxon>Lycopodiaceae</taxon>
        <taxon>Lycopodioideae</taxon>
        <taxon>Diphasiastrum</taxon>
    </lineage>
</organism>
<accession>A0ACC2C514</accession>
<evidence type="ECO:0000313" key="2">
    <source>
        <dbReference type="Proteomes" id="UP001162992"/>
    </source>
</evidence>
<name>A0ACC2C514_DIPCM</name>
<reference evidence="2" key="1">
    <citation type="journal article" date="2024" name="Proc. Natl. Acad. Sci. U.S.A.">
        <title>Extraordinary preservation of gene collinearity over three hundred million years revealed in homosporous lycophytes.</title>
        <authorList>
            <person name="Li C."/>
            <person name="Wickell D."/>
            <person name="Kuo L.Y."/>
            <person name="Chen X."/>
            <person name="Nie B."/>
            <person name="Liao X."/>
            <person name="Peng D."/>
            <person name="Ji J."/>
            <person name="Jenkins J."/>
            <person name="Williams M."/>
            <person name="Shu S."/>
            <person name="Plott C."/>
            <person name="Barry K."/>
            <person name="Rajasekar S."/>
            <person name="Grimwood J."/>
            <person name="Han X."/>
            <person name="Sun S."/>
            <person name="Hou Z."/>
            <person name="He W."/>
            <person name="Dai G."/>
            <person name="Sun C."/>
            <person name="Schmutz J."/>
            <person name="Leebens-Mack J.H."/>
            <person name="Li F.W."/>
            <person name="Wang L."/>
        </authorList>
    </citation>
    <scope>NUCLEOTIDE SEQUENCE [LARGE SCALE GENOMIC DNA]</scope>
    <source>
        <strain evidence="2">cv. PW_Plant_1</strain>
    </source>
</reference>
<sequence>MQLVEALKQEEFLSTADDPDCQGGRDGAANFHALHPAPARSSLVAADPLPVLTCKTGGGSIIPFKWEAEPGIPKIRVKEEPISPLHPPPAHHISPSVRSSPRAISNKASNGAAEKPVSPLQSPLARQPSFSAHSSPTSFSTKFKRMISSKVHGQQRSLDVTHNHWQHARREKASNTFLEQVSHLHGYSTYISAGESEDESAYYTPMYSGTPSSYLSVSPKQSDWEASLSNSIQNTTLTSQDGSEIGMLSPDRASSFDNLQNDRNGSVSHIDSAFDELTSQQPPSEVDSQFGNHNLEQGLSPERSQSSASERSLDLKPMLTGRHLSMKFHHQQKHSHYDNFGSFQEKRKLNRSKTMNGYPPCNDSNQSSGNLYSMSSFEFSGRLSSSVTLSEHSGDLSTRADTEISTQETGGQGKTDPQMDLSMFALCRASSMNSTMTRRPLYSYDYSTSMQLLKSVDHASHGLAPMDMDKEISKQFLWLTKDGGAVSRSQRQPLLRKSRTVRLPFRSFFGKLVPCISATTLK</sequence>
<evidence type="ECO:0000313" key="1">
    <source>
        <dbReference type="EMBL" id="KAJ7537076.1"/>
    </source>
</evidence>
<comment type="caution">
    <text evidence="1">The sequence shown here is derived from an EMBL/GenBank/DDBJ whole genome shotgun (WGS) entry which is preliminary data.</text>
</comment>
<proteinExistence type="predicted"/>
<keyword evidence="2" id="KW-1185">Reference proteome</keyword>